<feature type="non-terminal residue" evidence="1">
    <location>
        <position position="1"/>
    </location>
</feature>
<dbReference type="Proteomes" id="UP000807025">
    <property type="component" value="Unassembled WGS sequence"/>
</dbReference>
<feature type="non-terminal residue" evidence="1">
    <location>
        <position position="89"/>
    </location>
</feature>
<proteinExistence type="predicted"/>
<organism evidence="1 2">
    <name type="scientific">Pleurotus eryngii</name>
    <name type="common">Boletus of the steppes</name>
    <dbReference type="NCBI Taxonomy" id="5323"/>
    <lineage>
        <taxon>Eukaryota</taxon>
        <taxon>Fungi</taxon>
        <taxon>Dikarya</taxon>
        <taxon>Basidiomycota</taxon>
        <taxon>Agaricomycotina</taxon>
        <taxon>Agaricomycetes</taxon>
        <taxon>Agaricomycetidae</taxon>
        <taxon>Agaricales</taxon>
        <taxon>Pleurotineae</taxon>
        <taxon>Pleurotaceae</taxon>
        <taxon>Pleurotus</taxon>
    </lineage>
</organism>
<evidence type="ECO:0000313" key="2">
    <source>
        <dbReference type="Proteomes" id="UP000807025"/>
    </source>
</evidence>
<dbReference type="OrthoDB" id="3183767at2759"/>
<sequence length="89" mass="10175">GFSQRQLHHIRFIAIDDAMSFAFLDPNEVIRAIHIISAFHYGTTQALEMSAIVDVAERMNEGKWQFYYVGMFSDHDTAMRFIGGAIGYQ</sequence>
<protein>
    <submittedName>
        <fullName evidence="1">Uncharacterized protein</fullName>
    </submittedName>
</protein>
<dbReference type="AlphaFoldDB" id="A0A9P5ZP70"/>
<gene>
    <name evidence="1" type="ORF">BDN71DRAFT_1344504</name>
</gene>
<reference evidence="1" key="1">
    <citation type="submission" date="2020-11" db="EMBL/GenBank/DDBJ databases">
        <authorList>
            <consortium name="DOE Joint Genome Institute"/>
            <person name="Ahrendt S."/>
            <person name="Riley R."/>
            <person name="Andreopoulos W."/>
            <person name="Labutti K."/>
            <person name="Pangilinan J."/>
            <person name="Ruiz-Duenas F.J."/>
            <person name="Barrasa J.M."/>
            <person name="Sanchez-Garcia M."/>
            <person name="Camarero S."/>
            <person name="Miyauchi S."/>
            <person name="Serrano A."/>
            <person name="Linde D."/>
            <person name="Babiker R."/>
            <person name="Drula E."/>
            <person name="Ayuso-Fernandez I."/>
            <person name="Pacheco R."/>
            <person name="Padilla G."/>
            <person name="Ferreira P."/>
            <person name="Barriuso J."/>
            <person name="Kellner H."/>
            <person name="Castanera R."/>
            <person name="Alfaro M."/>
            <person name="Ramirez L."/>
            <person name="Pisabarro A.G."/>
            <person name="Kuo A."/>
            <person name="Tritt A."/>
            <person name="Lipzen A."/>
            <person name="He G."/>
            <person name="Yan M."/>
            <person name="Ng V."/>
            <person name="Cullen D."/>
            <person name="Martin F."/>
            <person name="Rosso M.-N."/>
            <person name="Henrissat B."/>
            <person name="Hibbett D."/>
            <person name="Martinez A.T."/>
            <person name="Grigoriev I.V."/>
        </authorList>
    </citation>
    <scope>NUCLEOTIDE SEQUENCE</scope>
    <source>
        <strain evidence="1">ATCC 90797</strain>
    </source>
</reference>
<name>A0A9P5ZP70_PLEER</name>
<accession>A0A9P5ZP70</accession>
<keyword evidence="2" id="KW-1185">Reference proteome</keyword>
<dbReference type="EMBL" id="MU154625">
    <property type="protein sequence ID" value="KAF9491141.1"/>
    <property type="molecule type" value="Genomic_DNA"/>
</dbReference>
<comment type="caution">
    <text evidence="1">The sequence shown here is derived from an EMBL/GenBank/DDBJ whole genome shotgun (WGS) entry which is preliminary data.</text>
</comment>
<evidence type="ECO:0000313" key="1">
    <source>
        <dbReference type="EMBL" id="KAF9491141.1"/>
    </source>
</evidence>